<sequence length="154" mass="16409">MKTTLLGGTLALLLIAFGAFANGPAQADDPPLYDRLGGLPAISLAVSEFVDDFIQDPLIMANPAVAEQKTAVAAPYIKFQVTALVCELSGGPCQYTGKDMREAHDGLDVTAEEWDRMVEIFVATLDSLEVPEAEKQELLDLLGPTRDDIVMAGG</sequence>
<name>A0ABS9P6C1_9GAMM</name>
<dbReference type="Proteomes" id="UP000814385">
    <property type="component" value="Unassembled WGS sequence"/>
</dbReference>
<protein>
    <submittedName>
        <fullName evidence="6">Group 1 truncated hemoglobin</fullName>
    </submittedName>
</protein>
<dbReference type="RefSeq" id="WP_238976463.1">
    <property type="nucleotide sequence ID" value="NZ_JABFUC010000004.1"/>
</dbReference>
<dbReference type="InterPro" id="IPR001486">
    <property type="entry name" value="Hemoglobin_trunc"/>
</dbReference>
<evidence type="ECO:0000313" key="7">
    <source>
        <dbReference type="Proteomes" id="UP000814385"/>
    </source>
</evidence>
<keyword evidence="7" id="KW-1185">Reference proteome</keyword>
<evidence type="ECO:0000256" key="5">
    <source>
        <dbReference type="SAM" id="SignalP"/>
    </source>
</evidence>
<evidence type="ECO:0000256" key="4">
    <source>
        <dbReference type="ARBA" id="ARBA00023004"/>
    </source>
</evidence>
<gene>
    <name evidence="6" type="ORF">HOP52_05985</name>
</gene>
<dbReference type="CDD" id="cd00454">
    <property type="entry name" value="TrHb1_N"/>
    <property type="match status" value="1"/>
</dbReference>
<dbReference type="Pfam" id="PF01152">
    <property type="entry name" value="Bac_globin"/>
    <property type="match status" value="1"/>
</dbReference>
<comment type="caution">
    <text evidence="6">The sequence shown here is derived from an EMBL/GenBank/DDBJ whole genome shotgun (WGS) entry which is preliminary data.</text>
</comment>
<evidence type="ECO:0000256" key="1">
    <source>
        <dbReference type="ARBA" id="ARBA00022448"/>
    </source>
</evidence>
<dbReference type="SUPFAM" id="SSF46458">
    <property type="entry name" value="Globin-like"/>
    <property type="match status" value="1"/>
</dbReference>
<feature type="signal peptide" evidence="5">
    <location>
        <begin position="1"/>
        <end position="21"/>
    </location>
</feature>
<dbReference type="Gene3D" id="1.10.490.10">
    <property type="entry name" value="Globins"/>
    <property type="match status" value="1"/>
</dbReference>
<dbReference type="InterPro" id="IPR009050">
    <property type="entry name" value="Globin-like_sf"/>
</dbReference>
<keyword evidence="2" id="KW-0349">Heme</keyword>
<dbReference type="EMBL" id="JABFUC010000004">
    <property type="protein sequence ID" value="MCG6657321.1"/>
    <property type="molecule type" value="Genomic_DNA"/>
</dbReference>
<evidence type="ECO:0000313" key="6">
    <source>
        <dbReference type="EMBL" id="MCG6657321.1"/>
    </source>
</evidence>
<dbReference type="InterPro" id="IPR012292">
    <property type="entry name" value="Globin/Proto"/>
</dbReference>
<keyword evidence="3" id="KW-0479">Metal-binding</keyword>
<keyword evidence="4" id="KW-0408">Iron</keyword>
<keyword evidence="5" id="KW-0732">Signal</keyword>
<feature type="chain" id="PRO_5045680135" evidence="5">
    <location>
        <begin position="22"/>
        <end position="154"/>
    </location>
</feature>
<proteinExistence type="predicted"/>
<accession>A0ABS9P6C1</accession>
<organism evidence="6 7">
    <name type="scientific">Billgrantia campisalis</name>
    <dbReference type="NCBI Taxonomy" id="74661"/>
    <lineage>
        <taxon>Bacteria</taxon>
        <taxon>Pseudomonadati</taxon>
        <taxon>Pseudomonadota</taxon>
        <taxon>Gammaproteobacteria</taxon>
        <taxon>Oceanospirillales</taxon>
        <taxon>Halomonadaceae</taxon>
        <taxon>Billgrantia</taxon>
    </lineage>
</organism>
<keyword evidence="1" id="KW-0813">Transport</keyword>
<evidence type="ECO:0000256" key="3">
    <source>
        <dbReference type="ARBA" id="ARBA00022723"/>
    </source>
</evidence>
<evidence type="ECO:0000256" key="2">
    <source>
        <dbReference type="ARBA" id="ARBA00022617"/>
    </source>
</evidence>
<reference evidence="6 7" key="1">
    <citation type="submission" date="2020-05" db="EMBL/GenBank/DDBJ databases">
        <title>Comparative genomic analysis of denitrifying bacteria from Halomonas genus.</title>
        <authorList>
            <person name="Wang L."/>
            <person name="Shao Z."/>
        </authorList>
    </citation>
    <scope>NUCLEOTIDE SEQUENCE [LARGE SCALE GENOMIC DNA]</scope>
    <source>
        <strain evidence="6 7">A4</strain>
    </source>
</reference>